<evidence type="ECO:0000313" key="2">
    <source>
        <dbReference type="EMBL" id="CAA9479964.1"/>
    </source>
</evidence>
<feature type="non-terminal residue" evidence="2">
    <location>
        <position position="99"/>
    </location>
</feature>
<evidence type="ECO:0000256" key="1">
    <source>
        <dbReference type="SAM" id="MobiDB-lite"/>
    </source>
</evidence>
<protein>
    <submittedName>
        <fullName evidence="2">Uncharacterized protein</fullName>
    </submittedName>
</protein>
<feature type="non-terminal residue" evidence="2">
    <location>
        <position position="1"/>
    </location>
</feature>
<feature type="compositionally biased region" description="Basic residues" evidence="1">
    <location>
        <begin position="77"/>
        <end position="99"/>
    </location>
</feature>
<accession>A0A6J4RXN3</accession>
<feature type="region of interest" description="Disordered" evidence="1">
    <location>
        <begin position="1"/>
        <end position="99"/>
    </location>
</feature>
<dbReference type="AlphaFoldDB" id="A0A6J4RXN3"/>
<gene>
    <name evidence="2" type="ORF">AVDCRST_MAG25-2703</name>
</gene>
<sequence length="99" mass="10814">ERRREGPAGGRRPGGDAVDARGVAPETGRGPRRRGSGPEAGARRPQEPVLAGGGRRGRGRRVPAPRTLEPRPAARAVARRRLRRDRARVRRARPGRRPV</sequence>
<feature type="compositionally biased region" description="Low complexity" evidence="1">
    <location>
        <begin position="15"/>
        <end position="28"/>
    </location>
</feature>
<organism evidence="2">
    <name type="scientific">uncultured Rubrobacteraceae bacterium</name>
    <dbReference type="NCBI Taxonomy" id="349277"/>
    <lineage>
        <taxon>Bacteria</taxon>
        <taxon>Bacillati</taxon>
        <taxon>Actinomycetota</taxon>
        <taxon>Rubrobacteria</taxon>
        <taxon>Rubrobacterales</taxon>
        <taxon>Rubrobacteraceae</taxon>
        <taxon>environmental samples</taxon>
    </lineage>
</organism>
<reference evidence="2" key="1">
    <citation type="submission" date="2020-02" db="EMBL/GenBank/DDBJ databases">
        <authorList>
            <person name="Meier V. D."/>
        </authorList>
    </citation>
    <scope>NUCLEOTIDE SEQUENCE</scope>
    <source>
        <strain evidence="2">AVDCRST_MAG25</strain>
    </source>
</reference>
<name>A0A6J4RXN3_9ACTN</name>
<proteinExistence type="predicted"/>
<dbReference type="EMBL" id="CADCVI010000180">
    <property type="protein sequence ID" value="CAA9479964.1"/>
    <property type="molecule type" value="Genomic_DNA"/>
</dbReference>